<dbReference type="SUPFAM" id="SSF50129">
    <property type="entry name" value="GroES-like"/>
    <property type="match status" value="1"/>
</dbReference>
<feature type="domain" description="Enoyl reductase (ER)" evidence="1">
    <location>
        <begin position="11"/>
        <end position="322"/>
    </location>
</feature>
<protein>
    <submittedName>
        <fullName evidence="2">NAD(P)-dependent alcohol dehydrogenase</fullName>
    </submittedName>
</protein>
<dbReference type="CDD" id="cd08267">
    <property type="entry name" value="MDR1"/>
    <property type="match status" value="1"/>
</dbReference>
<name>A0ABN3UU62_9ACTN</name>
<dbReference type="InterPro" id="IPR011032">
    <property type="entry name" value="GroES-like_sf"/>
</dbReference>
<sequence length="330" mass="35097">MMKAIVYDRYGPPEVLRVEDVERPVPGSKEVLVRVHAAVVSAADATFRAGRPLYSRLFTGLRGPKNRTLGCDLAGEVAEIGTDVTRFAVGDRVVADTGTALGAHAEYVRLPEDGALAPAPSNLSHTEAAAVCDGLLTALPFLRDRAALREGQEILVNGASGGVGKAAVQLAAHFGARVTGVCSTPKLDLVKSMGADEVIDYTAQDFTRTPRSYDVVFDAAGKSSFARCSRLLKPGGIYLTTVPSPAIFFHMFRPLKSNGRRAAIAFTGLRPARDRADDLRFLTELAEAGHLKPSIDTIHPPHRAAEAHHRAEAGQKKGTVLLTLAPDAAC</sequence>
<dbReference type="Pfam" id="PF08240">
    <property type="entry name" value="ADH_N"/>
    <property type="match status" value="1"/>
</dbReference>
<dbReference type="PANTHER" id="PTHR11695:SF648">
    <property type="entry name" value="ZINC-BINDING OXIDOREDUCTASE"/>
    <property type="match status" value="1"/>
</dbReference>
<proteinExistence type="predicted"/>
<dbReference type="InterPro" id="IPR020843">
    <property type="entry name" value="ER"/>
</dbReference>
<dbReference type="SMART" id="SM00829">
    <property type="entry name" value="PKS_ER"/>
    <property type="match status" value="1"/>
</dbReference>
<reference evidence="2 3" key="1">
    <citation type="journal article" date="2019" name="Int. J. Syst. Evol. Microbiol.">
        <title>The Global Catalogue of Microorganisms (GCM) 10K type strain sequencing project: providing services to taxonomists for standard genome sequencing and annotation.</title>
        <authorList>
            <consortium name="The Broad Institute Genomics Platform"/>
            <consortium name="The Broad Institute Genome Sequencing Center for Infectious Disease"/>
            <person name="Wu L."/>
            <person name="Ma J."/>
        </authorList>
    </citation>
    <scope>NUCLEOTIDE SEQUENCE [LARGE SCALE GENOMIC DNA]</scope>
    <source>
        <strain evidence="2 3">JCM 8201</strain>
    </source>
</reference>
<dbReference type="Proteomes" id="UP001501842">
    <property type="component" value="Unassembled WGS sequence"/>
</dbReference>
<accession>A0ABN3UU62</accession>
<dbReference type="Pfam" id="PF13602">
    <property type="entry name" value="ADH_zinc_N_2"/>
    <property type="match status" value="1"/>
</dbReference>
<comment type="caution">
    <text evidence="2">The sequence shown here is derived from an EMBL/GenBank/DDBJ whole genome shotgun (WGS) entry which is preliminary data.</text>
</comment>
<keyword evidence="3" id="KW-1185">Reference proteome</keyword>
<dbReference type="InterPro" id="IPR036291">
    <property type="entry name" value="NAD(P)-bd_dom_sf"/>
</dbReference>
<evidence type="ECO:0000313" key="3">
    <source>
        <dbReference type="Proteomes" id="UP001501842"/>
    </source>
</evidence>
<dbReference type="PANTHER" id="PTHR11695">
    <property type="entry name" value="ALCOHOL DEHYDROGENASE RELATED"/>
    <property type="match status" value="1"/>
</dbReference>
<organism evidence="2 3">
    <name type="scientific">Actinocorallia aurantiaca</name>
    <dbReference type="NCBI Taxonomy" id="46204"/>
    <lineage>
        <taxon>Bacteria</taxon>
        <taxon>Bacillati</taxon>
        <taxon>Actinomycetota</taxon>
        <taxon>Actinomycetes</taxon>
        <taxon>Streptosporangiales</taxon>
        <taxon>Thermomonosporaceae</taxon>
        <taxon>Actinocorallia</taxon>
    </lineage>
</organism>
<evidence type="ECO:0000259" key="1">
    <source>
        <dbReference type="SMART" id="SM00829"/>
    </source>
</evidence>
<gene>
    <name evidence="2" type="ORF">GCM10010439_73130</name>
</gene>
<dbReference type="Gene3D" id="3.40.50.720">
    <property type="entry name" value="NAD(P)-binding Rossmann-like Domain"/>
    <property type="match status" value="1"/>
</dbReference>
<dbReference type="EMBL" id="BAAATZ010000042">
    <property type="protein sequence ID" value="GAA2738588.1"/>
    <property type="molecule type" value="Genomic_DNA"/>
</dbReference>
<dbReference type="Gene3D" id="3.90.180.10">
    <property type="entry name" value="Medium-chain alcohol dehydrogenases, catalytic domain"/>
    <property type="match status" value="1"/>
</dbReference>
<dbReference type="SUPFAM" id="SSF51735">
    <property type="entry name" value="NAD(P)-binding Rossmann-fold domains"/>
    <property type="match status" value="1"/>
</dbReference>
<dbReference type="InterPro" id="IPR013154">
    <property type="entry name" value="ADH-like_N"/>
</dbReference>
<dbReference type="InterPro" id="IPR050700">
    <property type="entry name" value="YIM1/Zinc_Alcohol_DH_Fams"/>
</dbReference>
<evidence type="ECO:0000313" key="2">
    <source>
        <dbReference type="EMBL" id="GAA2738588.1"/>
    </source>
</evidence>